<dbReference type="SUPFAM" id="SSF158472">
    <property type="entry name" value="HAMP domain-like"/>
    <property type="match status" value="1"/>
</dbReference>
<comment type="catalytic activity">
    <reaction evidence="1">
        <text>ATP + protein L-histidine = ADP + protein N-phospho-L-histidine.</text>
        <dbReference type="EC" id="2.7.13.3"/>
    </reaction>
</comment>
<evidence type="ECO:0000256" key="5">
    <source>
        <dbReference type="ARBA" id="ARBA00022553"/>
    </source>
</evidence>
<gene>
    <name evidence="14" type="ORF">GCM10008986_14810</name>
</gene>
<sequence>MNKWKKVRLPRCLLGRLTLINITVVTAFILLTTWGIYNTSCFLVDGIGTMNQMTQKQFESALLQYLWIFTFTTIVTGSMIHFFLTKKLTGPLRNLIDSTKTMKEGRYPSPIQRRSEDETGQLIDHFNDMVEQLKKNEQQRKKWSLIYPMN</sequence>
<keyword evidence="8" id="KW-0418">Kinase</keyword>
<keyword evidence="6" id="KW-0808">Transferase</keyword>
<dbReference type="EMBL" id="BAAADO010000003">
    <property type="protein sequence ID" value="GAA0489940.1"/>
    <property type="molecule type" value="Genomic_DNA"/>
</dbReference>
<evidence type="ECO:0000256" key="9">
    <source>
        <dbReference type="ARBA" id="ARBA00022840"/>
    </source>
</evidence>
<feature type="transmembrane region" description="Helical" evidence="12">
    <location>
        <begin position="12"/>
        <end position="37"/>
    </location>
</feature>
<reference evidence="14 15" key="1">
    <citation type="journal article" date="2019" name="Int. J. Syst. Evol. Microbiol.">
        <title>The Global Catalogue of Microorganisms (GCM) 10K type strain sequencing project: providing services to taxonomists for standard genome sequencing and annotation.</title>
        <authorList>
            <consortium name="The Broad Institute Genomics Platform"/>
            <consortium name="The Broad Institute Genome Sequencing Center for Infectious Disease"/>
            <person name="Wu L."/>
            <person name="Ma J."/>
        </authorList>
    </citation>
    <scope>NUCLEOTIDE SEQUENCE [LARGE SCALE GENOMIC DNA]</scope>
    <source>
        <strain evidence="14 15">JCM 12389</strain>
    </source>
</reference>
<proteinExistence type="predicted"/>
<evidence type="ECO:0000256" key="11">
    <source>
        <dbReference type="ARBA" id="ARBA00023136"/>
    </source>
</evidence>
<dbReference type="InterPro" id="IPR050398">
    <property type="entry name" value="HssS/ArlS-like"/>
</dbReference>
<evidence type="ECO:0000256" key="4">
    <source>
        <dbReference type="ARBA" id="ARBA00022475"/>
    </source>
</evidence>
<evidence type="ECO:0000313" key="15">
    <source>
        <dbReference type="Proteomes" id="UP001500880"/>
    </source>
</evidence>
<feature type="transmembrane region" description="Helical" evidence="12">
    <location>
        <begin position="65"/>
        <end position="84"/>
    </location>
</feature>
<dbReference type="Pfam" id="PF00672">
    <property type="entry name" value="HAMP"/>
    <property type="match status" value="1"/>
</dbReference>
<dbReference type="PANTHER" id="PTHR45528:SF1">
    <property type="entry name" value="SENSOR HISTIDINE KINASE CPXA"/>
    <property type="match status" value="1"/>
</dbReference>
<dbReference type="Gene3D" id="6.10.340.10">
    <property type="match status" value="1"/>
</dbReference>
<keyword evidence="5" id="KW-0597">Phosphoprotein</keyword>
<comment type="subcellular location">
    <subcellularLocation>
        <location evidence="2">Cell membrane</location>
        <topology evidence="2">Multi-pass membrane protein</topology>
    </subcellularLocation>
</comment>
<evidence type="ECO:0000256" key="3">
    <source>
        <dbReference type="ARBA" id="ARBA00012438"/>
    </source>
</evidence>
<dbReference type="Proteomes" id="UP001500880">
    <property type="component" value="Unassembled WGS sequence"/>
</dbReference>
<dbReference type="CDD" id="cd06225">
    <property type="entry name" value="HAMP"/>
    <property type="match status" value="1"/>
</dbReference>
<keyword evidence="10" id="KW-0902">Two-component regulatory system</keyword>
<evidence type="ECO:0000256" key="10">
    <source>
        <dbReference type="ARBA" id="ARBA00023012"/>
    </source>
</evidence>
<keyword evidence="7" id="KW-0547">Nucleotide-binding</keyword>
<feature type="domain" description="HAMP" evidence="13">
    <location>
        <begin position="86"/>
        <end position="138"/>
    </location>
</feature>
<dbReference type="PANTHER" id="PTHR45528">
    <property type="entry name" value="SENSOR HISTIDINE KINASE CPXA"/>
    <property type="match status" value="1"/>
</dbReference>
<evidence type="ECO:0000259" key="13">
    <source>
        <dbReference type="PROSITE" id="PS50885"/>
    </source>
</evidence>
<keyword evidence="4" id="KW-1003">Cell membrane</keyword>
<evidence type="ECO:0000313" key="14">
    <source>
        <dbReference type="EMBL" id="GAA0489940.1"/>
    </source>
</evidence>
<dbReference type="PROSITE" id="PS50885">
    <property type="entry name" value="HAMP"/>
    <property type="match status" value="1"/>
</dbReference>
<organism evidence="14 15">
    <name type="scientific">Salinibacillus aidingensis</name>
    <dbReference type="NCBI Taxonomy" id="237684"/>
    <lineage>
        <taxon>Bacteria</taxon>
        <taxon>Bacillati</taxon>
        <taxon>Bacillota</taxon>
        <taxon>Bacilli</taxon>
        <taxon>Bacillales</taxon>
        <taxon>Bacillaceae</taxon>
        <taxon>Salinibacillus</taxon>
    </lineage>
</organism>
<evidence type="ECO:0000256" key="1">
    <source>
        <dbReference type="ARBA" id="ARBA00000085"/>
    </source>
</evidence>
<evidence type="ECO:0000256" key="8">
    <source>
        <dbReference type="ARBA" id="ARBA00022777"/>
    </source>
</evidence>
<evidence type="ECO:0000256" key="6">
    <source>
        <dbReference type="ARBA" id="ARBA00022679"/>
    </source>
</evidence>
<dbReference type="SMART" id="SM00304">
    <property type="entry name" value="HAMP"/>
    <property type="match status" value="1"/>
</dbReference>
<keyword evidence="11 12" id="KW-0472">Membrane</keyword>
<name>A0ABN1B4V4_9BACI</name>
<evidence type="ECO:0000256" key="2">
    <source>
        <dbReference type="ARBA" id="ARBA00004651"/>
    </source>
</evidence>
<evidence type="ECO:0000256" key="7">
    <source>
        <dbReference type="ARBA" id="ARBA00022741"/>
    </source>
</evidence>
<keyword evidence="12" id="KW-0812">Transmembrane</keyword>
<dbReference type="RefSeq" id="WP_343839340.1">
    <property type="nucleotide sequence ID" value="NZ_BAAADO010000003.1"/>
</dbReference>
<keyword evidence="15" id="KW-1185">Reference proteome</keyword>
<protein>
    <recommendedName>
        <fullName evidence="3">histidine kinase</fullName>
        <ecNumber evidence="3">2.7.13.3</ecNumber>
    </recommendedName>
</protein>
<dbReference type="EC" id="2.7.13.3" evidence="3"/>
<evidence type="ECO:0000256" key="12">
    <source>
        <dbReference type="SAM" id="Phobius"/>
    </source>
</evidence>
<comment type="caution">
    <text evidence="14">The sequence shown here is derived from an EMBL/GenBank/DDBJ whole genome shotgun (WGS) entry which is preliminary data.</text>
</comment>
<dbReference type="InterPro" id="IPR003660">
    <property type="entry name" value="HAMP_dom"/>
</dbReference>
<keyword evidence="9" id="KW-0067">ATP-binding</keyword>
<accession>A0ABN1B4V4</accession>
<keyword evidence="12" id="KW-1133">Transmembrane helix</keyword>